<keyword evidence="2" id="KW-1185">Reference proteome</keyword>
<name>A0A7J8VHA5_9ROSI</name>
<dbReference type="AlphaFoldDB" id="A0A7J8VHA5"/>
<dbReference type="Proteomes" id="UP000593573">
    <property type="component" value="Unassembled WGS sequence"/>
</dbReference>
<proteinExistence type="predicted"/>
<dbReference type="PANTHER" id="PTHR33710:SF71">
    <property type="entry name" value="ENDONUCLEASE_EXONUCLEASE_PHOSPHATASE DOMAIN-CONTAINING PROTEIN"/>
    <property type="match status" value="1"/>
</dbReference>
<evidence type="ECO:0000313" key="1">
    <source>
        <dbReference type="EMBL" id="MBA0661829.1"/>
    </source>
</evidence>
<comment type="caution">
    <text evidence="1">The sequence shown here is derived from an EMBL/GenBank/DDBJ whole genome shotgun (WGS) entry which is preliminary data.</text>
</comment>
<evidence type="ECO:0008006" key="3">
    <source>
        <dbReference type="Google" id="ProtNLM"/>
    </source>
</evidence>
<accession>A0A7J8VHA5</accession>
<dbReference type="OrthoDB" id="10381513at2759"/>
<evidence type="ECO:0000313" key="2">
    <source>
        <dbReference type="Proteomes" id="UP000593573"/>
    </source>
</evidence>
<dbReference type="EMBL" id="JABFAB010000010">
    <property type="protein sequence ID" value="MBA0661829.1"/>
    <property type="molecule type" value="Genomic_DNA"/>
</dbReference>
<sequence length="329" mass="36714">MLVGSMKPLGREVQGRVDDDLQILEGDVTIGTEDGLPSIRFSERIHQALYKSRLITEERGMVGNKVMTGKQRKGRIRRDLGKGVSIYNNPLGEDHTMCKRDLNDGAVISKSSLGDGLASRLALREKKGVVYLQAQQKLKEVGPPLSTSKLALLLADFSVGPINELGPNVSSSSSKDRERNDGGKLQASVVEPLDVAAFFETRISREKVDGIIMKIGIDRSDQVEARGFTGEVWLCWNNNALIDMFMNDPQFVHCLLKKNNELRDLRFKGPQVTWRRGVIFKRLDKAIGNSVWCRTFPEATIFHLKLDHMPILLSSNSPKKLKLTGLFIS</sequence>
<organism evidence="1 2">
    <name type="scientific">Gossypium klotzschianum</name>
    <dbReference type="NCBI Taxonomy" id="34286"/>
    <lineage>
        <taxon>Eukaryota</taxon>
        <taxon>Viridiplantae</taxon>
        <taxon>Streptophyta</taxon>
        <taxon>Embryophyta</taxon>
        <taxon>Tracheophyta</taxon>
        <taxon>Spermatophyta</taxon>
        <taxon>Magnoliopsida</taxon>
        <taxon>eudicotyledons</taxon>
        <taxon>Gunneridae</taxon>
        <taxon>Pentapetalae</taxon>
        <taxon>rosids</taxon>
        <taxon>malvids</taxon>
        <taxon>Malvales</taxon>
        <taxon>Malvaceae</taxon>
        <taxon>Malvoideae</taxon>
        <taxon>Gossypium</taxon>
    </lineage>
</organism>
<gene>
    <name evidence="1" type="ORF">Goklo_006070</name>
</gene>
<reference evidence="1 2" key="1">
    <citation type="journal article" date="2019" name="Genome Biol. Evol.">
        <title>Insights into the evolution of the New World diploid cottons (Gossypium, subgenus Houzingenia) based on genome sequencing.</title>
        <authorList>
            <person name="Grover C.E."/>
            <person name="Arick M.A. 2nd"/>
            <person name="Thrash A."/>
            <person name="Conover J.L."/>
            <person name="Sanders W.S."/>
            <person name="Peterson D.G."/>
            <person name="Frelichowski J.E."/>
            <person name="Scheffler J.A."/>
            <person name="Scheffler B.E."/>
            <person name="Wendel J.F."/>
        </authorList>
    </citation>
    <scope>NUCLEOTIDE SEQUENCE [LARGE SCALE GENOMIC DNA]</scope>
    <source>
        <strain evidence="1">57</strain>
        <tissue evidence="1">Leaf</tissue>
    </source>
</reference>
<dbReference type="PANTHER" id="PTHR33710">
    <property type="entry name" value="BNAC02G09200D PROTEIN"/>
    <property type="match status" value="1"/>
</dbReference>
<protein>
    <recommendedName>
        <fullName evidence="3">DUF4283 domain-containing protein</fullName>
    </recommendedName>
</protein>